<evidence type="ECO:0000256" key="2">
    <source>
        <dbReference type="ARBA" id="ARBA00023125"/>
    </source>
</evidence>
<gene>
    <name evidence="6" type="ORF">QRX50_26955</name>
</gene>
<dbReference type="SUPFAM" id="SSF46785">
    <property type="entry name" value="Winged helix' DNA-binding domain"/>
    <property type="match status" value="1"/>
</dbReference>
<feature type="domain" description="HTH marR-type" evidence="5">
    <location>
        <begin position="14"/>
        <end position="150"/>
    </location>
</feature>
<dbReference type="GO" id="GO:0003677">
    <property type="term" value="F:DNA binding"/>
    <property type="evidence" value="ECO:0007669"/>
    <property type="project" value="UniProtKB-KW"/>
</dbReference>
<keyword evidence="2" id="KW-0238">DNA-binding</keyword>
<organism evidence="6 7">
    <name type="scientific">Amycolatopsis carbonis</name>
    <dbReference type="NCBI Taxonomy" id="715471"/>
    <lineage>
        <taxon>Bacteria</taxon>
        <taxon>Bacillati</taxon>
        <taxon>Actinomycetota</taxon>
        <taxon>Actinomycetes</taxon>
        <taxon>Pseudonocardiales</taxon>
        <taxon>Pseudonocardiaceae</taxon>
        <taxon>Amycolatopsis</taxon>
    </lineage>
</organism>
<keyword evidence="3" id="KW-0804">Transcription</keyword>
<keyword evidence="7" id="KW-1185">Reference proteome</keyword>
<dbReference type="KEGG" id="acab:QRX50_26955"/>
<dbReference type="InterPro" id="IPR000835">
    <property type="entry name" value="HTH_MarR-typ"/>
</dbReference>
<dbReference type="EMBL" id="CP127294">
    <property type="protein sequence ID" value="WIX75178.1"/>
    <property type="molecule type" value="Genomic_DNA"/>
</dbReference>
<dbReference type="SMART" id="SM00347">
    <property type="entry name" value="HTH_MARR"/>
    <property type="match status" value="1"/>
</dbReference>
<dbReference type="InterPro" id="IPR036390">
    <property type="entry name" value="WH_DNA-bd_sf"/>
</dbReference>
<dbReference type="PANTHER" id="PTHR33164">
    <property type="entry name" value="TRANSCRIPTIONAL REGULATOR, MARR FAMILY"/>
    <property type="match status" value="1"/>
</dbReference>
<protein>
    <submittedName>
        <fullName evidence="6">MarR family transcriptional regulator</fullName>
    </submittedName>
</protein>
<keyword evidence="1" id="KW-0805">Transcription regulation</keyword>
<dbReference type="RefSeq" id="WP_285965954.1">
    <property type="nucleotide sequence ID" value="NZ_CP127294.1"/>
</dbReference>
<dbReference type="PROSITE" id="PS50995">
    <property type="entry name" value="HTH_MARR_2"/>
    <property type="match status" value="1"/>
</dbReference>
<evidence type="ECO:0000256" key="3">
    <source>
        <dbReference type="ARBA" id="ARBA00023163"/>
    </source>
</evidence>
<dbReference type="GO" id="GO:0003700">
    <property type="term" value="F:DNA-binding transcription factor activity"/>
    <property type="evidence" value="ECO:0007669"/>
    <property type="project" value="InterPro"/>
</dbReference>
<dbReference type="GO" id="GO:0006950">
    <property type="term" value="P:response to stress"/>
    <property type="evidence" value="ECO:0007669"/>
    <property type="project" value="TreeGrafter"/>
</dbReference>
<evidence type="ECO:0000313" key="7">
    <source>
        <dbReference type="Proteomes" id="UP001236014"/>
    </source>
</evidence>
<dbReference type="Pfam" id="PF01047">
    <property type="entry name" value="MarR"/>
    <property type="match status" value="1"/>
</dbReference>
<dbReference type="Gene3D" id="1.10.10.10">
    <property type="entry name" value="Winged helix-like DNA-binding domain superfamily/Winged helix DNA-binding domain"/>
    <property type="match status" value="1"/>
</dbReference>
<evidence type="ECO:0000313" key="6">
    <source>
        <dbReference type="EMBL" id="WIX75178.1"/>
    </source>
</evidence>
<sequence>MMYEISDLAEDGAAAGAGFWLHQAALAWRAALDVRLRPLGLTPTQFLLLSAAARLERTAGPATQQEVAEHAGADRMMTSKVLRALEVRGMLSRTAHERDARAVRVSLTLAGRDLAADAAAVAAEFDSAFFGPAAERLARELRSVAESRERSGPLTAEGALRTAPNG</sequence>
<dbReference type="Proteomes" id="UP001236014">
    <property type="component" value="Chromosome"/>
</dbReference>
<reference evidence="6 7" key="1">
    <citation type="submission" date="2023-06" db="EMBL/GenBank/DDBJ databases">
        <authorList>
            <person name="Oyuntsetseg B."/>
            <person name="Kim S.B."/>
        </authorList>
    </citation>
    <scope>NUCLEOTIDE SEQUENCE [LARGE SCALE GENOMIC DNA]</scope>
    <source>
        <strain evidence="6 7">2-15</strain>
    </source>
</reference>
<dbReference type="InterPro" id="IPR036388">
    <property type="entry name" value="WH-like_DNA-bd_sf"/>
</dbReference>
<dbReference type="AlphaFoldDB" id="A0A9Y2IB84"/>
<dbReference type="PANTHER" id="PTHR33164:SF64">
    <property type="entry name" value="TRANSCRIPTIONAL REGULATOR SLYA"/>
    <property type="match status" value="1"/>
</dbReference>
<evidence type="ECO:0000256" key="4">
    <source>
        <dbReference type="SAM" id="MobiDB-lite"/>
    </source>
</evidence>
<accession>A0A9Y2IB84</accession>
<dbReference type="InterPro" id="IPR039422">
    <property type="entry name" value="MarR/SlyA-like"/>
</dbReference>
<proteinExistence type="predicted"/>
<feature type="region of interest" description="Disordered" evidence="4">
    <location>
        <begin position="144"/>
        <end position="166"/>
    </location>
</feature>
<evidence type="ECO:0000256" key="1">
    <source>
        <dbReference type="ARBA" id="ARBA00023015"/>
    </source>
</evidence>
<name>A0A9Y2IB84_9PSEU</name>
<evidence type="ECO:0000259" key="5">
    <source>
        <dbReference type="PROSITE" id="PS50995"/>
    </source>
</evidence>